<dbReference type="GO" id="GO:0033045">
    <property type="term" value="P:regulation of sister chromatid segregation"/>
    <property type="evidence" value="ECO:0007669"/>
    <property type="project" value="TreeGrafter"/>
</dbReference>
<dbReference type="EMBL" id="JAZGQO010000003">
    <property type="protein sequence ID" value="KAK6189103.1"/>
    <property type="molecule type" value="Genomic_DNA"/>
</dbReference>
<dbReference type="Proteomes" id="UP001347796">
    <property type="component" value="Unassembled WGS sequence"/>
</dbReference>
<dbReference type="InterPro" id="IPR036700">
    <property type="entry name" value="BOBF_sf"/>
</dbReference>
<protein>
    <recommendedName>
        <fullName evidence="3">RecQ-mediated genome instability protein 2</fullName>
    </recommendedName>
</protein>
<dbReference type="SUPFAM" id="SSF101756">
    <property type="entry name" value="Hypothetical protein YgiW"/>
    <property type="match status" value="1"/>
</dbReference>
<organism evidence="1 2">
    <name type="scientific">Patella caerulea</name>
    <name type="common">Rayed Mediterranean limpet</name>
    <dbReference type="NCBI Taxonomy" id="87958"/>
    <lineage>
        <taxon>Eukaryota</taxon>
        <taxon>Metazoa</taxon>
        <taxon>Spiralia</taxon>
        <taxon>Lophotrochozoa</taxon>
        <taxon>Mollusca</taxon>
        <taxon>Gastropoda</taxon>
        <taxon>Patellogastropoda</taxon>
        <taxon>Patelloidea</taxon>
        <taxon>Patellidae</taxon>
        <taxon>Patella</taxon>
    </lineage>
</organism>
<dbReference type="Gene3D" id="2.40.50.140">
    <property type="entry name" value="Nucleic acid-binding proteins"/>
    <property type="match status" value="1"/>
</dbReference>
<comment type="caution">
    <text evidence="1">The sequence shown here is derived from an EMBL/GenBank/DDBJ whole genome shotgun (WGS) entry which is preliminary data.</text>
</comment>
<proteinExistence type="predicted"/>
<dbReference type="PANTHER" id="PTHR33962">
    <property type="entry name" value="RECQ-MEDIATED GENOME INSTABILITY PROTEIN 2 RMI2"/>
    <property type="match status" value="1"/>
</dbReference>
<dbReference type="PANTHER" id="PTHR33962:SF1">
    <property type="entry name" value="RECQ-MEDIATED GENOME INSTABILITY PROTEIN 2"/>
    <property type="match status" value="1"/>
</dbReference>
<dbReference type="InterPro" id="IPR032245">
    <property type="entry name" value="RMI2"/>
</dbReference>
<dbReference type="AlphaFoldDB" id="A0AAN8K4K0"/>
<dbReference type="GO" id="GO:0016607">
    <property type="term" value="C:nuclear speck"/>
    <property type="evidence" value="ECO:0007669"/>
    <property type="project" value="TreeGrafter"/>
</dbReference>
<dbReference type="InterPro" id="IPR012340">
    <property type="entry name" value="NA-bd_OB-fold"/>
</dbReference>
<evidence type="ECO:0000313" key="1">
    <source>
        <dbReference type="EMBL" id="KAK6189103.1"/>
    </source>
</evidence>
<accession>A0AAN8K4K0</accession>
<dbReference type="GO" id="GO:0005829">
    <property type="term" value="C:cytosol"/>
    <property type="evidence" value="ECO:0007669"/>
    <property type="project" value="TreeGrafter"/>
</dbReference>
<sequence length="124" mass="13794">MSTLEQPSRKLFIGEIQEIFRAKPASAIEPLCVWLQGTVIKNNNNSSEIYIDDGTGIVQVLGNDKIPNCPRVHKGQYVMVIGIVMSGSSTPVVRTFKVQDLTSCVVMETMWTLEVIDQSLTCYQ</sequence>
<dbReference type="GO" id="GO:0006281">
    <property type="term" value="P:DNA repair"/>
    <property type="evidence" value="ECO:0007669"/>
    <property type="project" value="TreeGrafter"/>
</dbReference>
<evidence type="ECO:0000313" key="2">
    <source>
        <dbReference type="Proteomes" id="UP001347796"/>
    </source>
</evidence>
<evidence type="ECO:0008006" key="3">
    <source>
        <dbReference type="Google" id="ProtNLM"/>
    </source>
</evidence>
<dbReference type="GO" id="GO:0043007">
    <property type="term" value="P:maintenance of rDNA"/>
    <property type="evidence" value="ECO:0007669"/>
    <property type="project" value="TreeGrafter"/>
</dbReference>
<keyword evidence="2" id="KW-1185">Reference proteome</keyword>
<dbReference type="GO" id="GO:2000042">
    <property type="term" value="P:negative regulation of double-strand break repair via homologous recombination"/>
    <property type="evidence" value="ECO:0007669"/>
    <property type="project" value="TreeGrafter"/>
</dbReference>
<reference evidence="1 2" key="1">
    <citation type="submission" date="2024-01" db="EMBL/GenBank/DDBJ databases">
        <title>The genome of the rayed Mediterranean limpet Patella caerulea (Linnaeus, 1758).</title>
        <authorList>
            <person name="Anh-Thu Weber A."/>
            <person name="Halstead-Nussloch G."/>
        </authorList>
    </citation>
    <scope>NUCLEOTIDE SEQUENCE [LARGE SCALE GENOMIC DNA]</scope>
    <source>
        <strain evidence="1">AATW-2023a</strain>
        <tissue evidence="1">Whole specimen</tissue>
    </source>
</reference>
<name>A0AAN8K4K0_PATCE</name>
<gene>
    <name evidence="1" type="ORF">SNE40_005143</name>
</gene>
<dbReference type="Pfam" id="PF16100">
    <property type="entry name" value="RMI2"/>
    <property type="match status" value="1"/>
</dbReference>